<evidence type="ECO:0008006" key="6">
    <source>
        <dbReference type="Google" id="ProtNLM"/>
    </source>
</evidence>
<dbReference type="PROSITE" id="PS51140">
    <property type="entry name" value="CUE"/>
    <property type="match status" value="1"/>
</dbReference>
<dbReference type="GO" id="GO:0005769">
    <property type="term" value="C:early endosome"/>
    <property type="evidence" value="ECO:0007669"/>
    <property type="project" value="EnsemblFungi"/>
</dbReference>
<feature type="compositionally biased region" description="Basic residues" evidence="1">
    <location>
        <begin position="287"/>
        <end position="296"/>
    </location>
</feature>
<feature type="compositionally biased region" description="Polar residues" evidence="1">
    <location>
        <begin position="359"/>
        <end position="372"/>
    </location>
</feature>
<evidence type="ECO:0000313" key="5">
    <source>
        <dbReference type="Proteomes" id="UP000095023"/>
    </source>
</evidence>
<dbReference type="GO" id="GO:0036010">
    <property type="term" value="P:protein localization to endosome"/>
    <property type="evidence" value="ECO:0007669"/>
    <property type="project" value="EnsemblFungi"/>
</dbReference>
<dbReference type="GO" id="GO:0032511">
    <property type="term" value="P:late endosome to vacuole transport via multivesicular body sorting pathway"/>
    <property type="evidence" value="ECO:0007669"/>
    <property type="project" value="EnsemblFungi"/>
</dbReference>
<dbReference type="Proteomes" id="UP000095023">
    <property type="component" value="Unassembled WGS sequence"/>
</dbReference>
<evidence type="ECO:0000256" key="1">
    <source>
        <dbReference type="SAM" id="MobiDB-lite"/>
    </source>
</evidence>
<feature type="compositionally biased region" description="Polar residues" evidence="1">
    <location>
        <begin position="297"/>
        <end position="320"/>
    </location>
</feature>
<dbReference type="SUPFAM" id="SSF109993">
    <property type="entry name" value="VPS9 domain"/>
    <property type="match status" value="1"/>
</dbReference>
<dbReference type="SMART" id="SM00167">
    <property type="entry name" value="VPS9"/>
    <property type="match status" value="1"/>
</dbReference>
<feature type="domain" description="VPS9" evidence="3">
    <location>
        <begin position="121"/>
        <end position="264"/>
    </location>
</feature>
<evidence type="ECO:0000313" key="4">
    <source>
        <dbReference type="EMBL" id="ODV88741.1"/>
    </source>
</evidence>
<keyword evidence="5" id="KW-1185">Reference proteome</keyword>
<dbReference type="SUPFAM" id="SSF46934">
    <property type="entry name" value="UBA-like"/>
    <property type="match status" value="1"/>
</dbReference>
<dbReference type="InterPro" id="IPR003123">
    <property type="entry name" value="VPS9"/>
</dbReference>
<dbReference type="GO" id="GO:0043130">
    <property type="term" value="F:ubiquitin binding"/>
    <property type="evidence" value="ECO:0007669"/>
    <property type="project" value="EnsemblFungi"/>
</dbReference>
<dbReference type="EMBL" id="KV453843">
    <property type="protein sequence ID" value="ODV88741.1"/>
    <property type="molecule type" value="Genomic_DNA"/>
</dbReference>
<dbReference type="GO" id="GO:0006623">
    <property type="term" value="P:protein targeting to vacuole"/>
    <property type="evidence" value="ECO:0007669"/>
    <property type="project" value="EnsemblFungi"/>
</dbReference>
<gene>
    <name evidence="4" type="ORF">CANCADRAFT_3386</name>
</gene>
<evidence type="ECO:0000259" key="3">
    <source>
        <dbReference type="PROSITE" id="PS51205"/>
    </source>
</evidence>
<dbReference type="InterPro" id="IPR037191">
    <property type="entry name" value="VPS9_dom_sf"/>
</dbReference>
<proteinExistence type="predicted"/>
<dbReference type="PANTHER" id="PTHR23101">
    <property type="entry name" value="RAB GDP/GTP EXCHANGE FACTOR"/>
    <property type="match status" value="1"/>
</dbReference>
<evidence type="ECO:0000259" key="2">
    <source>
        <dbReference type="PROSITE" id="PS51140"/>
    </source>
</evidence>
<dbReference type="InterPro" id="IPR041804">
    <property type="entry name" value="Vps9_CUE"/>
</dbReference>
<organism evidence="4 5">
    <name type="scientific">Tortispora caseinolytica NRRL Y-17796</name>
    <dbReference type="NCBI Taxonomy" id="767744"/>
    <lineage>
        <taxon>Eukaryota</taxon>
        <taxon>Fungi</taxon>
        <taxon>Dikarya</taxon>
        <taxon>Ascomycota</taxon>
        <taxon>Saccharomycotina</taxon>
        <taxon>Trigonopsidomycetes</taxon>
        <taxon>Trigonopsidales</taxon>
        <taxon>Trigonopsidaceae</taxon>
        <taxon>Tortispora</taxon>
    </lineage>
</organism>
<feature type="region of interest" description="Disordered" evidence="1">
    <location>
        <begin position="359"/>
        <end position="378"/>
    </location>
</feature>
<feature type="domain" description="CUE" evidence="2">
    <location>
        <begin position="396"/>
        <end position="439"/>
    </location>
</feature>
<dbReference type="Gene3D" id="1.10.246.120">
    <property type="match status" value="1"/>
</dbReference>
<dbReference type="InterPro" id="IPR003892">
    <property type="entry name" value="CUE"/>
</dbReference>
<name>A0A1E4TAI8_9ASCO</name>
<dbReference type="GO" id="GO:0005829">
    <property type="term" value="C:cytosol"/>
    <property type="evidence" value="ECO:0007669"/>
    <property type="project" value="EnsemblFungi"/>
</dbReference>
<dbReference type="GO" id="GO:0005085">
    <property type="term" value="F:guanyl-nucleotide exchange factor activity"/>
    <property type="evidence" value="ECO:0007669"/>
    <property type="project" value="EnsemblFungi"/>
</dbReference>
<dbReference type="Pfam" id="PF18151">
    <property type="entry name" value="DUF5601"/>
    <property type="match status" value="1"/>
</dbReference>
<feature type="region of interest" description="Disordered" evidence="1">
    <location>
        <begin position="441"/>
        <end position="460"/>
    </location>
</feature>
<dbReference type="PANTHER" id="PTHR23101:SF25">
    <property type="entry name" value="GTPASE-ACTIVATING PROTEIN AND VPS9 DOMAIN-CONTAINING PROTEIN 1"/>
    <property type="match status" value="1"/>
</dbReference>
<dbReference type="Gene3D" id="1.20.1050.80">
    <property type="entry name" value="VPS9 domain"/>
    <property type="match status" value="1"/>
</dbReference>
<sequence>METERQRLPEPEDEKPFDFQRFLDQLRHKSADSIARYLRSFLAEFSRSTWPVGDQVRIINDFLNFIYPKMRQTKPFSTLSDAEFDNAKEGMEKLIMSRLYTQTFSPAIAPSKLDPSHEEDLLRDKIIDEKLLLWSWIKGEHLDLDKEILNSSTIGKRFIGLAKKELAKINNYRAPRDKLICILNCCKVIFGMLRQLKIEGSADKFLPVLILIVIRTAPEHLNSNIQYIMRFRSPDRLNGEAGYYLSSLQGAISFIEALDRSSLTISDEDYEKNVEQCVAKLAERDKRYHNHTRSRKSSNASLSDLKSRSRNNSSASLPSARSLTPTLLDSAANISSLVTSFKSMTTKLWDFDTSSAINTTTDHYPSSRTTPKQPAMSEEQELTPTMLRIHELEQEEHKQATISLQEMFPVLSESTISDILVQKQDRIGEAVDACLSLVATSSQEPLQERASTPSRDGQGI</sequence>
<dbReference type="GO" id="GO:0006895">
    <property type="term" value="P:Golgi to endosome transport"/>
    <property type="evidence" value="ECO:0007669"/>
    <property type="project" value="EnsemblFungi"/>
</dbReference>
<accession>A0A1E4TAI8</accession>
<reference evidence="5" key="1">
    <citation type="submission" date="2016-02" db="EMBL/GenBank/DDBJ databases">
        <title>Comparative genomics of biotechnologically important yeasts.</title>
        <authorList>
            <consortium name="DOE Joint Genome Institute"/>
            <person name="Riley R."/>
            <person name="Haridas S."/>
            <person name="Wolfe K.H."/>
            <person name="Lopes M.R."/>
            <person name="Hittinger C.T."/>
            <person name="Goker M."/>
            <person name="Salamov A."/>
            <person name="Wisecaver J."/>
            <person name="Long T.M."/>
            <person name="Aerts A.L."/>
            <person name="Barry K."/>
            <person name="Choi C."/>
            <person name="Clum A."/>
            <person name="Coughlan A.Y."/>
            <person name="Deshpande S."/>
            <person name="Douglass A.P."/>
            <person name="Hanson S.J."/>
            <person name="Klenk H.-P."/>
            <person name="Labutti K."/>
            <person name="Lapidus A."/>
            <person name="Lindquist E."/>
            <person name="Lipzen A."/>
            <person name="Meier-Kolthoff J.P."/>
            <person name="Ohm R.A."/>
            <person name="Otillar R.P."/>
            <person name="Pangilinan J."/>
            <person name="Peng Y."/>
            <person name="Rokas A."/>
            <person name="Rosa C.A."/>
            <person name="Scheuner C."/>
            <person name="Sibirny A.A."/>
            <person name="Slot J.C."/>
            <person name="Stielow J.B."/>
            <person name="Sun H."/>
            <person name="Kurtzman C.P."/>
            <person name="Blackwell M."/>
            <person name="Jeffries T.W."/>
            <person name="Grigoriev I.V."/>
        </authorList>
    </citation>
    <scope>NUCLEOTIDE SEQUENCE [LARGE SCALE GENOMIC DNA]</scope>
    <source>
        <strain evidence="5">NRRL Y-17796</strain>
    </source>
</reference>
<dbReference type="Pfam" id="PF02845">
    <property type="entry name" value="CUE"/>
    <property type="match status" value="1"/>
</dbReference>
<dbReference type="InterPro" id="IPR009060">
    <property type="entry name" value="UBA-like_sf"/>
</dbReference>
<feature type="region of interest" description="Disordered" evidence="1">
    <location>
        <begin position="285"/>
        <end position="320"/>
    </location>
</feature>
<dbReference type="OrthoDB" id="300289at2759"/>
<dbReference type="AlphaFoldDB" id="A0A1E4TAI8"/>
<dbReference type="Pfam" id="PF02204">
    <property type="entry name" value="VPS9"/>
    <property type="match status" value="1"/>
</dbReference>
<dbReference type="GO" id="GO:0031267">
    <property type="term" value="F:small GTPase binding"/>
    <property type="evidence" value="ECO:0007669"/>
    <property type="project" value="TreeGrafter"/>
</dbReference>
<dbReference type="InterPro" id="IPR045046">
    <property type="entry name" value="Vps9-like"/>
</dbReference>
<dbReference type="InterPro" id="IPR041545">
    <property type="entry name" value="DUF5601"/>
</dbReference>
<dbReference type="PROSITE" id="PS51205">
    <property type="entry name" value="VPS9"/>
    <property type="match status" value="1"/>
</dbReference>
<protein>
    <recommendedName>
        <fullName evidence="6">VPS9 domain-containing protein</fullName>
    </recommendedName>
</protein>
<dbReference type="Gene3D" id="1.10.8.10">
    <property type="entry name" value="DNA helicase RuvA subunit, C-terminal domain"/>
    <property type="match status" value="1"/>
</dbReference>
<dbReference type="CDD" id="cd14369">
    <property type="entry name" value="CUE_VPS9_like"/>
    <property type="match status" value="1"/>
</dbReference>
<dbReference type="GO" id="GO:0000011">
    <property type="term" value="P:vacuole inheritance"/>
    <property type="evidence" value="ECO:0007669"/>
    <property type="project" value="EnsemblFungi"/>
</dbReference>
<dbReference type="GO" id="GO:0030139">
    <property type="term" value="C:endocytic vesicle"/>
    <property type="evidence" value="ECO:0007669"/>
    <property type="project" value="TreeGrafter"/>
</dbReference>